<gene>
    <name evidence="3" type="ORF">EDB92DRAFT_2119071</name>
</gene>
<feature type="non-terminal residue" evidence="3">
    <location>
        <position position="195"/>
    </location>
</feature>
<dbReference type="PROSITE" id="PS50181">
    <property type="entry name" value="FBOX"/>
    <property type="match status" value="1"/>
</dbReference>
<dbReference type="Proteomes" id="UP001201163">
    <property type="component" value="Unassembled WGS sequence"/>
</dbReference>
<dbReference type="CDD" id="cd09917">
    <property type="entry name" value="F-box_SF"/>
    <property type="match status" value="1"/>
</dbReference>
<evidence type="ECO:0000259" key="2">
    <source>
        <dbReference type="PROSITE" id="PS50181"/>
    </source>
</evidence>
<dbReference type="Gene3D" id="1.20.1280.50">
    <property type="match status" value="1"/>
</dbReference>
<keyword evidence="4" id="KW-1185">Reference proteome</keyword>
<organism evidence="3 4">
    <name type="scientific">Lactarius akahatsu</name>
    <dbReference type="NCBI Taxonomy" id="416441"/>
    <lineage>
        <taxon>Eukaryota</taxon>
        <taxon>Fungi</taxon>
        <taxon>Dikarya</taxon>
        <taxon>Basidiomycota</taxon>
        <taxon>Agaricomycotina</taxon>
        <taxon>Agaricomycetes</taxon>
        <taxon>Russulales</taxon>
        <taxon>Russulaceae</taxon>
        <taxon>Lactarius</taxon>
    </lineage>
</organism>
<reference evidence="3" key="1">
    <citation type="submission" date="2022-01" db="EMBL/GenBank/DDBJ databases">
        <title>Comparative genomics reveals a dynamic genome evolution in the ectomycorrhizal milk-cap (Lactarius) mushrooms.</title>
        <authorList>
            <consortium name="DOE Joint Genome Institute"/>
            <person name="Lebreton A."/>
            <person name="Tang N."/>
            <person name="Kuo A."/>
            <person name="LaButti K."/>
            <person name="Drula E."/>
            <person name="Barry K."/>
            <person name="Clum A."/>
            <person name="Lipzen A."/>
            <person name="Mousain D."/>
            <person name="Ng V."/>
            <person name="Wang R."/>
            <person name="Wang X."/>
            <person name="Dai Y."/>
            <person name="Henrissat B."/>
            <person name="Grigoriev I.V."/>
            <person name="Guerin-Laguette A."/>
            <person name="Yu F."/>
            <person name="Martin F.M."/>
        </authorList>
    </citation>
    <scope>NUCLEOTIDE SEQUENCE</scope>
    <source>
        <strain evidence="3">QP</strain>
    </source>
</reference>
<name>A0AAD4Q554_9AGAM</name>
<feature type="domain" description="F-box" evidence="2">
    <location>
        <begin position="82"/>
        <end position="138"/>
    </location>
</feature>
<sequence>MSCGWEKAENASQSPCNHGSLSEPSTLPMSPNSERLHSLPNDSSYQASYGAASHGPHVNVIRSCHEKWGARVWALGKSYVCATTIDMLPDDVLLDIFDFCRVDKAYDPWTLRWARLAHVCRKWRQVIFASPHRLRLQLGCARRTPVRKYLDVWPAFPIDIYYYIDDDPTVNDNLIAALEHPNRVCSLQFYYLTTP</sequence>
<comment type="caution">
    <text evidence="3">The sequence shown here is derived from an EMBL/GenBank/DDBJ whole genome shotgun (WGS) entry which is preliminary data.</text>
</comment>
<dbReference type="EMBL" id="JAKELL010000205">
    <property type="protein sequence ID" value="KAH8978773.1"/>
    <property type="molecule type" value="Genomic_DNA"/>
</dbReference>
<dbReference type="Pfam" id="PF12937">
    <property type="entry name" value="F-box-like"/>
    <property type="match status" value="1"/>
</dbReference>
<feature type="compositionally biased region" description="Polar residues" evidence="1">
    <location>
        <begin position="10"/>
        <end position="33"/>
    </location>
</feature>
<dbReference type="AlphaFoldDB" id="A0AAD4Q554"/>
<proteinExistence type="predicted"/>
<feature type="region of interest" description="Disordered" evidence="1">
    <location>
        <begin position="1"/>
        <end position="33"/>
    </location>
</feature>
<protein>
    <recommendedName>
        <fullName evidence="2">F-box domain-containing protein</fullName>
    </recommendedName>
</protein>
<accession>A0AAD4Q554</accession>
<evidence type="ECO:0000256" key="1">
    <source>
        <dbReference type="SAM" id="MobiDB-lite"/>
    </source>
</evidence>
<dbReference type="InterPro" id="IPR036047">
    <property type="entry name" value="F-box-like_dom_sf"/>
</dbReference>
<dbReference type="InterPro" id="IPR001810">
    <property type="entry name" value="F-box_dom"/>
</dbReference>
<evidence type="ECO:0000313" key="4">
    <source>
        <dbReference type="Proteomes" id="UP001201163"/>
    </source>
</evidence>
<evidence type="ECO:0000313" key="3">
    <source>
        <dbReference type="EMBL" id="KAH8978773.1"/>
    </source>
</evidence>
<dbReference type="SUPFAM" id="SSF81383">
    <property type="entry name" value="F-box domain"/>
    <property type="match status" value="1"/>
</dbReference>